<comment type="function">
    <text evidence="7">Specifically dimethylates two adjacent adenosines (A1518 and A1519) in the loop of a conserved hairpin near the 3'-end of 16S rRNA in the 30S particle. May play a critical role in biogenesis of 30S subunits.</text>
</comment>
<dbReference type="NCBIfam" id="TIGR00755">
    <property type="entry name" value="ksgA"/>
    <property type="match status" value="1"/>
</dbReference>
<evidence type="ECO:0000256" key="6">
    <source>
        <dbReference type="ARBA" id="ARBA00022884"/>
    </source>
</evidence>
<evidence type="ECO:0000256" key="3">
    <source>
        <dbReference type="ARBA" id="ARBA00022603"/>
    </source>
</evidence>
<dbReference type="InterPro" id="IPR011530">
    <property type="entry name" value="rRNA_adenine_dimethylase"/>
</dbReference>
<dbReference type="AlphaFoldDB" id="A0A935MWQ0"/>
<evidence type="ECO:0000256" key="8">
    <source>
        <dbReference type="PROSITE-ProRule" id="PRU01026"/>
    </source>
</evidence>
<feature type="binding site" evidence="7 8">
    <location>
        <position position="61"/>
    </location>
    <ligand>
        <name>S-adenosyl-L-methionine</name>
        <dbReference type="ChEBI" id="CHEBI:59789"/>
    </ligand>
</feature>
<dbReference type="PROSITE" id="PS01131">
    <property type="entry name" value="RRNA_A_DIMETH"/>
    <property type="match status" value="1"/>
</dbReference>
<dbReference type="Pfam" id="PF00398">
    <property type="entry name" value="RrnaAD"/>
    <property type="match status" value="1"/>
</dbReference>
<organism evidence="10 11">
    <name type="scientific">Candidatus Dechloromonas phosphorivorans</name>
    <dbReference type="NCBI Taxonomy" id="2899244"/>
    <lineage>
        <taxon>Bacteria</taxon>
        <taxon>Pseudomonadati</taxon>
        <taxon>Pseudomonadota</taxon>
        <taxon>Betaproteobacteria</taxon>
        <taxon>Rhodocyclales</taxon>
        <taxon>Azonexaceae</taxon>
        <taxon>Dechloromonas</taxon>
    </lineage>
</organism>
<feature type="binding site" evidence="7 8">
    <location>
        <position position="85"/>
    </location>
    <ligand>
        <name>S-adenosyl-L-methionine</name>
        <dbReference type="ChEBI" id="CHEBI:59789"/>
    </ligand>
</feature>
<dbReference type="GO" id="GO:0052908">
    <property type="term" value="F:16S rRNA (adenine(1518)-N(6)/adenine(1519)-N(6))-dimethyltransferase activity"/>
    <property type="evidence" value="ECO:0007669"/>
    <property type="project" value="UniProtKB-EC"/>
</dbReference>
<dbReference type="HAMAP" id="MF_00607">
    <property type="entry name" value="16SrRNA_methyltr_A"/>
    <property type="match status" value="1"/>
</dbReference>
<feature type="domain" description="Ribosomal RNA adenine methylase transferase N-terminal" evidence="9">
    <location>
        <begin position="20"/>
        <end position="188"/>
    </location>
</feature>
<sequence length="255" mass="28617">MKGHVARKRFGQNFLVDSGIISAIVYAISPQRGDTVVEIGPGLGAITEPLLARLDHLHVVEIDRDLIARLKKQHTPERMTIHEGDALAFDFASIGQNLRLVGNLPYNISTPLLFHLAEAAEIVHDMHFMLQKEVVERMVATPGDTDFGRISVMLQYRFHIEWLIDVPPESFEPAPKVQSAVVRLIPKDVSELHAKKLEKLSQVVQTAFSQRRKMLRNTLKGTLSDAGFAELGIDPTRRAEDIPVEDYVRIANFLT</sequence>
<evidence type="ECO:0000313" key="10">
    <source>
        <dbReference type="EMBL" id="MBK7416117.1"/>
    </source>
</evidence>
<dbReference type="EMBL" id="JADJMS010000032">
    <property type="protein sequence ID" value="MBK7416117.1"/>
    <property type="molecule type" value="Genomic_DNA"/>
</dbReference>
<evidence type="ECO:0000259" key="9">
    <source>
        <dbReference type="SMART" id="SM00650"/>
    </source>
</evidence>
<keyword evidence="3 7" id="KW-0489">Methyltransferase</keyword>
<evidence type="ECO:0000256" key="7">
    <source>
        <dbReference type="HAMAP-Rule" id="MF_00607"/>
    </source>
</evidence>
<feature type="binding site" evidence="7 8">
    <location>
        <position position="15"/>
    </location>
    <ligand>
        <name>S-adenosyl-L-methionine</name>
        <dbReference type="ChEBI" id="CHEBI:59789"/>
    </ligand>
</feature>
<dbReference type="InterPro" id="IPR023165">
    <property type="entry name" value="rRNA_Ade_diMease-like_C"/>
</dbReference>
<proteinExistence type="inferred from homology"/>
<dbReference type="Proteomes" id="UP000739411">
    <property type="component" value="Unassembled WGS sequence"/>
</dbReference>
<name>A0A935MWQ0_9RHOO</name>
<keyword evidence="6 7" id="KW-0694">RNA-binding</keyword>
<dbReference type="PANTHER" id="PTHR11727">
    <property type="entry name" value="DIMETHYLADENOSINE TRANSFERASE"/>
    <property type="match status" value="1"/>
</dbReference>
<dbReference type="GO" id="GO:0005829">
    <property type="term" value="C:cytosol"/>
    <property type="evidence" value="ECO:0007669"/>
    <property type="project" value="TreeGrafter"/>
</dbReference>
<evidence type="ECO:0000256" key="4">
    <source>
        <dbReference type="ARBA" id="ARBA00022679"/>
    </source>
</evidence>
<evidence type="ECO:0000256" key="1">
    <source>
        <dbReference type="ARBA" id="ARBA00022490"/>
    </source>
</evidence>
<dbReference type="InterPro" id="IPR020598">
    <property type="entry name" value="rRNA_Ade_methylase_Trfase_N"/>
</dbReference>
<comment type="caution">
    <text evidence="10">The sequence shown here is derived from an EMBL/GenBank/DDBJ whole genome shotgun (WGS) entry which is preliminary data.</text>
</comment>
<keyword evidence="1 7" id="KW-0963">Cytoplasm</keyword>
<feature type="binding site" evidence="7 8">
    <location>
        <position position="103"/>
    </location>
    <ligand>
        <name>S-adenosyl-L-methionine</name>
        <dbReference type="ChEBI" id="CHEBI:59789"/>
    </ligand>
</feature>
<dbReference type="CDD" id="cd02440">
    <property type="entry name" value="AdoMet_MTases"/>
    <property type="match status" value="1"/>
</dbReference>
<comment type="subcellular location">
    <subcellularLocation>
        <location evidence="7">Cytoplasm</location>
    </subcellularLocation>
</comment>
<dbReference type="PANTHER" id="PTHR11727:SF7">
    <property type="entry name" value="DIMETHYLADENOSINE TRANSFERASE-RELATED"/>
    <property type="match status" value="1"/>
</dbReference>
<comment type="similarity">
    <text evidence="7">Belongs to the class I-like SAM-binding methyltransferase superfamily. rRNA adenine N(6)-methyltransferase family. RsmA subfamily.</text>
</comment>
<dbReference type="InterPro" id="IPR001737">
    <property type="entry name" value="KsgA/Erm"/>
</dbReference>
<comment type="catalytic activity">
    <reaction evidence="7">
        <text>adenosine(1518)/adenosine(1519) in 16S rRNA + 4 S-adenosyl-L-methionine = N(6)-dimethyladenosine(1518)/N(6)-dimethyladenosine(1519) in 16S rRNA + 4 S-adenosyl-L-homocysteine + 4 H(+)</text>
        <dbReference type="Rhea" id="RHEA:19609"/>
        <dbReference type="Rhea" id="RHEA-COMP:10232"/>
        <dbReference type="Rhea" id="RHEA-COMP:10233"/>
        <dbReference type="ChEBI" id="CHEBI:15378"/>
        <dbReference type="ChEBI" id="CHEBI:57856"/>
        <dbReference type="ChEBI" id="CHEBI:59789"/>
        <dbReference type="ChEBI" id="CHEBI:74411"/>
        <dbReference type="ChEBI" id="CHEBI:74493"/>
        <dbReference type="EC" id="2.1.1.182"/>
    </reaction>
</comment>
<dbReference type="InterPro" id="IPR029063">
    <property type="entry name" value="SAM-dependent_MTases_sf"/>
</dbReference>
<evidence type="ECO:0000256" key="2">
    <source>
        <dbReference type="ARBA" id="ARBA00022552"/>
    </source>
</evidence>
<dbReference type="PROSITE" id="PS51689">
    <property type="entry name" value="SAM_RNA_A_N6_MT"/>
    <property type="match status" value="1"/>
</dbReference>
<dbReference type="SMART" id="SM00650">
    <property type="entry name" value="rADc"/>
    <property type="match status" value="1"/>
</dbReference>
<evidence type="ECO:0000256" key="5">
    <source>
        <dbReference type="ARBA" id="ARBA00022691"/>
    </source>
</evidence>
<keyword evidence="2 7" id="KW-0698">rRNA processing</keyword>
<feature type="binding site" evidence="7 8">
    <location>
        <position position="40"/>
    </location>
    <ligand>
        <name>S-adenosyl-L-methionine</name>
        <dbReference type="ChEBI" id="CHEBI:59789"/>
    </ligand>
</feature>
<accession>A0A935MWQ0</accession>
<feature type="binding site" evidence="7 8">
    <location>
        <position position="13"/>
    </location>
    <ligand>
        <name>S-adenosyl-L-methionine</name>
        <dbReference type="ChEBI" id="CHEBI:59789"/>
    </ligand>
</feature>
<dbReference type="Gene3D" id="3.40.50.150">
    <property type="entry name" value="Vaccinia Virus protein VP39"/>
    <property type="match status" value="1"/>
</dbReference>
<dbReference type="GO" id="GO:0003723">
    <property type="term" value="F:RNA binding"/>
    <property type="evidence" value="ECO:0007669"/>
    <property type="project" value="UniProtKB-UniRule"/>
</dbReference>
<gene>
    <name evidence="7 10" type="primary">rsmA</name>
    <name evidence="7" type="synonym">ksgA</name>
    <name evidence="10" type="ORF">IPJ38_14415</name>
</gene>
<dbReference type="SUPFAM" id="SSF53335">
    <property type="entry name" value="S-adenosyl-L-methionine-dependent methyltransferases"/>
    <property type="match status" value="1"/>
</dbReference>
<dbReference type="Gene3D" id="1.10.8.100">
    <property type="entry name" value="Ribosomal RNA adenine dimethylase-like, domain 2"/>
    <property type="match status" value="1"/>
</dbReference>
<dbReference type="FunFam" id="1.10.8.100:FF:000001">
    <property type="entry name" value="Ribosomal RNA small subunit methyltransferase A"/>
    <property type="match status" value="1"/>
</dbReference>
<keyword evidence="4 7" id="KW-0808">Transferase</keyword>
<protein>
    <recommendedName>
        <fullName evidence="7">Ribosomal RNA small subunit methyltransferase A</fullName>
        <ecNumber evidence="7">2.1.1.182</ecNumber>
    </recommendedName>
    <alternativeName>
        <fullName evidence="7">16S rRNA (adenine(1518)-N(6)/adenine(1519)-N(6))-dimethyltransferase</fullName>
    </alternativeName>
    <alternativeName>
        <fullName evidence="7">16S rRNA dimethyladenosine transferase</fullName>
    </alternativeName>
    <alternativeName>
        <fullName evidence="7">16S rRNA dimethylase</fullName>
    </alternativeName>
    <alternativeName>
        <fullName evidence="7">S-adenosylmethionine-6-N', N'-adenosyl(rRNA) dimethyltransferase</fullName>
    </alternativeName>
</protein>
<evidence type="ECO:0000313" key="11">
    <source>
        <dbReference type="Proteomes" id="UP000739411"/>
    </source>
</evidence>
<dbReference type="InterPro" id="IPR020596">
    <property type="entry name" value="rRNA_Ade_Mease_Trfase_CS"/>
</dbReference>
<dbReference type="EC" id="2.1.1.182" evidence="7"/>
<keyword evidence="5 7" id="KW-0949">S-adenosyl-L-methionine</keyword>
<reference evidence="10 11" key="1">
    <citation type="submission" date="2020-10" db="EMBL/GenBank/DDBJ databases">
        <title>Connecting structure to function with the recovery of over 1000 high-quality activated sludge metagenome-assembled genomes encoding full-length rRNA genes using long-read sequencing.</title>
        <authorList>
            <person name="Singleton C.M."/>
            <person name="Petriglieri F."/>
            <person name="Kristensen J.M."/>
            <person name="Kirkegaard R.H."/>
            <person name="Michaelsen T.Y."/>
            <person name="Andersen M.H."/>
            <person name="Karst S.M."/>
            <person name="Dueholm M.S."/>
            <person name="Nielsen P.H."/>
            <person name="Albertsen M."/>
        </authorList>
    </citation>
    <scope>NUCLEOTIDE SEQUENCE [LARGE SCALE GENOMIC DNA]</scope>
    <source>
        <strain evidence="10">EsbW_18-Q3-R4-48_BATAC.463</strain>
    </source>
</reference>